<protein>
    <submittedName>
        <fullName evidence="5">UBC core domain-containing protein</fullName>
    </submittedName>
    <submittedName>
        <fullName evidence="4">UBIQUITIN_CONJUGAT_2 domain-containing protein</fullName>
    </submittedName>
</protein>
<keyword evidence="3" id="KW-1185">Reference proteome</keyword>
<dbReference type="CDD" id="cd23802">
    <property type="entry name" value="UBCc_UBE2Q"/>
    <property type="match status" value="1"/>
</dbReference>
<dbReference type="SUPFAM" id="SSF54495">
    <property type="entry name" value="UBC-like"/>
    <property type="match status" value="1"/>
</dbReference>
<dbReference type="InterPro" id="IPR050113">
    <property type="entry name" value="Ub_conjugating_enzyme"/>
</dbReference>
<dbReference type="PROSITE" id="PS50127">
    <property type="entry name" value="UBC_2"/>
    <property type="match status" value="1"/>
</dbReference>
<dbReference type="STRING" id="6248.A0A0K0E7V2"/>
<proteinExistence type="predicted"/>
<sequence>MACMKKLKEDILYIKNLFPLSHTCISITDATLDLIQINFHFPGEATFDVHCNILENYPRTPSIWCTEHDDQIVFSILAQLSEATNNFTLLPQINHLITQYCMLKNLEAPIELSQLISLPVSFEESDEGQGSELSIEEGAISDSDMEKEMDDDENEEDDEEDDDYGMFDGIDDDGIEEPSSFVKNDTNDMDEKDKETLVKLKVKAREDRIKNVPMIGSTTATDRIMKELKDIYKCNSYKNGIFSIELEDENIYMWKITLKCVDNESPLYDDLKKLKETRGEEGIVLKVSFKDDYPMTPPFIYVHSPQISGGFVLGGGAICMELLTTQGWSSAYNMESVILQIAATLVKGKARVNFTNLAPYNHASAKAFHDKLTKFHKSSGWYTPPKADG</sequence>
<accession>A0A0K0E7V2</accession>
<dbReference type="SMART" id="SM00212">
    <property type="entry name" value="UBCc"/>
    <property type="match status" value="1"/>
</dbReference>
<evidence type="ECO:0000259" key="2">
    <source>
        <dbReference type="PROSITE" id="PS50127"/>
    </source>
</evidence>
<organism evidence="4">
    <name type="scientific">Strongyloides stercoralis</name>
    <name type="common">Threadworm</name>
    <dbReference type="NCBI Taxonomy" id="6248"/>
    <lineage>
        <taxon>Eukaryota</taxon>
        <taxon>Metazoa</taxon>
        <taxon>Ecdysozoa</taxon>
        <taxon>Nematoda</taxon>
        <taxon>Chromadorea</taxon>
        <taxon>Rhabditida</taxon>
        <taxon>Tylenchina</taxon>
        <taxon>Panagrolaimomorpha</taxon>
        <taxon>Strongyloidoidea</taxon>
        <taxon>Strongyloididae</taxon>
        <taxon>Strongyloides</taxon>
    </lineage>
</organism>
<dbReference type="Pfam" id="PF00179">
    <property type="entry name" value="UQ_con"/>
    <property type="match status" value="1"/>
</dbReference>
<dbReference type="GO" id="GO:0032446">
    <property type="term" value="P:protein modification by small protein conjugation"/>
    <property type="evidence" value="ECO:0007669"/>
    <property type="project" value="UniProtKB-ARBA"/>
</dbReference>
<evidence type="ECO:0000313" key="5">
    <source>
        <dbReference type="WBParaSite" id="TCONS_00003110.p1"/>
    </source>
</evidence>
<evidence type="ECO:0000313" key="3">
    <source>
        <dbReference type="Proteomes" id="UP000035681"/>
    </source>
</evidence>
<dbReference type="AlphaFoldDB" id="A0A0K0E7V2"/>
<dbReference type="PANTHER" id="PTHR24067">
    <property type="entry name" value="UBIQUITIN-CONJUGATING ENZYME E2"/>
    <property type="match status" value="1"/>
</dbReference>
<dbReference type="WBParaSite" id="TCONS_00003110.p1">
    <property type="protein sequence ID" value="TCONS_00003110.p1"/>
    <property type="gene ID" value="XLOC_002866"/>
</dbReference>
<dbReference type="Gene3D" id="3.10.110.10">
    <property type="entry name" value="Ubiquitin Conjugating Enzyme"/>
    <property type="match status" value="1"/>
</dbReference>
<name>A0A0K0E7V2_STRER</name>
<evidence type="ECO:0000313" key="4">
    <source>
        <dbReference type="WBParaSite" id="SSTP_0000558000.1"/>
    </source>
</evidence>
<evidence type="ECO:0000256" key="1">
    <source>
        <dbReference type="SAM" id="MobiDB-lite"/>
    </source>
</evidence>
<dbReference type="InterPro" id="IPR016135">
    <property type="entry name" value="UBQ-conjugating_enzyme/RWD"/>
</dbReference>
<dbReference type="InterPro" id="IPR000608">
    <property type="entry name" value="UBC"/>
</dbReference>
<feature type="compositionally biased region" description="Acidic residues" evidence="1">
    <location>
        <begin position="143"/>
        <end position="176"/>
    </location>
</feature>
<feature type="region of interest" description="Disordered" evidence="1">
    <location>
        <begin position="126"/>
        <end position="188"/>
    </location>
</feature>
<feature type="domain" description="UBC core" evidence="2">
    <location>
        <begin position="219"/>
        <end position="382"/>
    </location>
</feature>
<reference evidence="4" key="1">
    <citation type="submission" date="2015-08" db="UniProtKB">
        <authorList>
            <consortium name="WormBaseParasite"/>
        </authorList>
    </citation>
    <scope>IDENTIFICATION</scope>
</reference>
<dbReference type="WBParaSite" id="SSTP_0000558000.1">
    <property type="protein sequence ID" value="SSTP_0000558000.1"/>
    <property type="gene ID" value="SSTP_0000558000"/>
</dbReference>
<dbReference type="Proteomes" id="UP000035681">
    <property type="component" value="Unplaced"/>
</dbReference>